<feature type="non-terminal residue" evidence="2">
    <location>
        <position position="122"/>
    </location>
</feature>
<dbReference type="GO" id="GO:0042147">
    <property type="term" value="P:retrograde transport, endosome to Golgi"/>
    <property type="evidence" value="ECO:0007669"/>
    <property type="project" value="InterPro"/>
</dbReference>
<feature type="transmembrane region" description="Helical" evidence="1">
    <location>
        <begin position="66"/>
        <end position="87"/>
    </location>
</feature>
<dbReference type="GO" id="GO:0005829">
    <property type="term" value="C:cytosol"/>
    <property type="evidence" value="ECO:0007669"/>
    <property type="project" value="GOC"/>
</dbReference>
<keyword evidence="1" id="KW-1133">Transmembrane helix</keyword>
<feature type="transmembrane region" description="Helical" evidence="1">
    <location>
        <begin position="99"/>
        <end position="120"/>
    </location>
</feature>
<gene>
    <name evidence="2" type="ORF">TPC1_12033</name>
</gene>
<protein>
    <submittedName>
        <fullName evidence="2">Ferric reductase-like proteins</fullName>
    </submittedName>
</protein>
<evidence type="ECO:0000313" key="2">
    <source>
        <dbReference type="EMBL" id="JAP95084.1"/>
    </source>
</evidence>
<dbReference type="PANTHER" id="PTHR21493:SF9">
    <property type="entry name" value="GOLGI TRANSPORT PROTEIN 1-RELATED"/>
    <property type="match status" value="1"/>
</dbReference>
<feature type="transmembrane region" description="Helical" evidence="1">
    <location>
        <begin position="29"/>
        <end position="45"/>
    </location>
</feature>
<dbReference type="InterPro" id="IPR045176">
    <property type="entry name" value="Got1"/>
</dbReference>
<dbReference type="PANTHER" id="PTHR21493">
    <property type="entry name" value="CGI-141-RELATED/LIPASE CONTAINING PROTEIN"/>
    <property type="match status" value="1"/>
</dbReference>
<dbReference type="AlphaFoldDB" id="A0A146KGU1"/>
<keyword evidence="1" id="KW-0472">Membrane</keyword>
<evidence type="ECO:0000256" key="1">
    <source>
        <dbReference type="SAM" id="Phobius"/>
    </source>
</evidence>
<reference evidence="2" key="1">
    <citation type="submission" date="2015-07" db="EMBL/GenBank/DDBJ databases">
        <title>Adaptation to a free-living lifestyle via gene acquisitions in the diplomonad Trepomonas sp. PC1.</title>
        <authorList>
            <person name="Xu F."/>
            <person name="Jerlstrom-Hultqvist J."/>
            <person name="Kolisko M."/>
            <person name="Simpson A.G.B."/>
            <person name="Roger A.J."/>
            <person name="Svard S.G."/>
            <person name="Andersson J.O."/>
        </authorList>
    </citation>
    <scope>NUCLEOTIDE SEQUENCE</scope>
    <source>
        <strain evidence="2">PC1</strain>
    </source>
</reference>
<sequence>QDRKLGIMLILIGFVGNFVGVLAFFDRGIIAISNFAITIGMGYFVDEGFKGYFKFLFSSPQKSIAAMFYIVGLLMILKKWVITGLFVEIVSFLCLFKPFLALFKIIAEFIPGIGSIIRALSK</sequence>
<organism evidence="2">
    <name type="scientific">Trepomonas sp. PC1</name>
    <dbReference type="NCBI Taxonomy" id="1076344"/>
    <lineage>
        <taxon>Eukaryota</taxon>
        <taxon>Metamonada</taxon>
        <taxon>Diplomonadida</taxon>
        <taxon>Hexamitidae</taxon>
        <taxon>Hexamitinae</taxon>
        <taxon>Trepomonas</taxon>
    </lineage>
</organism>
<feature type="non-terminal residue" evidence="2">
    <location>
        <position position="1"/>
    </location>
</feature>
<accession>A0A146KGU1</accession>
<feature type="transmembrane region" description="Helical" evidence="1">
    <location>
        <begin position="5"/>
        <end position="23"/>
    </location>
</feature>
<proteinExistence type="predicted"/>
<dbReference type="EMBL" id="GDID01001522">
    <property type="protein sequence ID" value="JAP95084.1"/>
    <property type="molecule type" value="Transcribed_RNA"/>
</dbReference>
<keyword evidence="1" id="KW-0812">Transmembrane</keyword>
<dbReference type="GO" id="GO:0006888">
    <property type="term" value="P:endoplasmic reticulum to Golgi vesicle-mediated transport"/>
    <property type="evidence" value="ECO:0007669"/>
    <property type="project" value="InterPro"/>
</dbReference>
<name>A0A146KGU1_9EUKA</name>